<gene>
    <name evidence="1" type="ORF">GCM10023191_064980</name>
</gene>
<keyword evidence="2" id="KW-1185">Reference proteome</keyword>
<keyword evidence="1" id="KW-0547">Nucleotide-binding</keyword>
<dbReference type="Gene3D" id="3.30.565.10">
    <property type="entry name" value="Histidine kinase-like ATPase, C-terminal domain"/>
    <property type="match status" value="1"/>
</dbReference>
<organism evidence="1 2">
    <name type="scientific">Actinoallomurus oryzae</name>
    <dbReference type="NCBI Taxonomy" id="502180"/>
    <lineage>
        <taxon>Bacteria</taxon>
        <taxon>Bacillati</taxon>
        <taxon>Actinomycetota</taxon>
        <taxon>Actinomycetes</taxon>
        <taxon>Streptosporangiales</taxon>
        <taxon>Thermomonosporaceae</taxon>
        <taxon>Actinoallomurus</taxon>
    </lineage>
</organism>
<dbReference type="GO" id="GO:0005524">
    <property type="term" value="F:ATP binding"/>
    <property type="evidence" value="ECO:0007669"/>
    <property type="project" value="UniProtKB-KW"/>
</dbReference>
<dbReference type="InterPro" id="IPR036890">
    <property type="entry name" value="HATPase_C_sf"/>
</dbReference>
<evidence type="ECO:0000313" key="2">
    <source>
        <dbReference type="Proteomes" id="UP001500503"/>
    </source>
</evidence>
<dbReference type="Pfam" id="PF13589">
    <property type="entry name" value="HATPase_c_3"/>
    <property type="match status" value="1"/>
</dbReference>
<dbReference type="EMBL" id="BAABHF010000040">
    <property type="protein sequence ID" value="GAA4507058.1"/>
    <property type="molecule type" value="Genomic_DNA"/>
</dbReference>
<name>A0ABP8QT26_9ACTN</name>
<dbReference type="Proteomes" id="UP001500503">
    <property type="component" value="Unassembled WGS sequence"/>
</dbReference>
<accession>A0ABP8QT26</accession>
<comment type="caution">
    <text evidence="1">The sequence shown here is derived from an EMBL/GenBank/DDBJ whole genome shotgun (WGS) entry which is preliminary data.</text>
</comment>
<proteinExistence type="predicted"/>
<sequence>MARVTVKLSRDHLQGLIRSPLQGLTELIWNALDADATEVEADVERDGIEKVRSVTIADNGHGMTEEEADRTFGALGESWKRSAVVTREKRRVLHGSNGKGRYSAFGIGRRVAWSSVAKDDAGERKQIVISGTQESLDEFDLLPAVPTSERTGTRARIEAIHPEAESALDRPSVIHQLATTFALYLESYPADIRWQGQLVDPKDLQDFRKEYDLSEVLGDGRQASVVVIEWKKPVRRALYLCDADGMALHDMLPSVQAPGFDFTAYVRWQGFRELGHDILLADLGHEVMAPIIDAARDALRRHFKERIEAKRSEMVRRWKAERSYPYAGEPANEIEASERELFEVVAVSAAKSVEAAETSARKLSLRLIKEALETNPSNLRTVLAEVVDLSEEQLKELAQLLQRTPLTSVIVTARMITDRLAFINGLDALLFDKASKQQTLERRQLHRILAEETWLFGEEYSLTGDDDRLLVVLRKHLELLGEDVELAGTEPLTRLDGTEAVPDLVLSRPMQNRDNRLEHLVVELKRPNVTIRRKELQQIEDYAFAVGKDERFNQPNVHWEFWVIGNKLDDYVTEEATSPDRPPGVVKQTKRYRVIAKTWAEVISDAKHRLKFLSDSLQYRSGRDEGIEYLRRAHEKLLPDALKKDES</sequence>
<dbReference type="RefSeq" id="WP_345470335.1">
    <property type="nucleotide sequence ID" value="NZ_BAABHF010000040.1"/>
</dbReference>
<dbReference type="SUPFAM" id="SSF55874">
    <property type="entry name" value="ATPase domain of HSP90 chaperone/DNA topoisomerase II/histidine kinase"/>
    <property type="match status" value="1"/>
</dbReference>
<protein>
    <submittedName>
        <fullName evidence="1">ATP-binding protein</fullName>
    </submittedName>
</protein>
<reference evidence="2" key="1">
    <citation type="journal article" date="2019" name="Int. J. Syst. Evol. Microbiol.">
        <title>The Global Catalogue of Microorganisms (GCM) 10K type strain sequencing project: providing services to taxonomists for standard genome sequencing and annotation.</title>
        <authorList>
            <consortium name="The Broad Institute Genomics Platform"/>
            <consortium name="The Broad Institute Genome Sequencing Center for Infectious Disease"/>
            <person name="Wu L."/>
            <person name="Ma J."/>
        </authorList>
    </citation>
    <scope>NUCLEOTIDE SEQUENCE [LARGE SCALE GENOMIC DNA]</scope>
    <source>
        <strain evidence="2">JCM 17933</strain>
    </source>
</reference>
<keyword evidence="1" id="KW-0067">ATP-binding</keyword>
<evidence type="ECO:0000313" key="1">
    <source>
        <dbReference type="EMBL" id="GAA4507058.1"/>
    </source>
</evidence>